<comment type="caution">
    <text evidence="9">The sequence shown here is derived from an EMBL/GenBank/DDBJ whole genome shotgun (WGS) entry which is preliminary data.</text>
</comment>
<dbReference type="AlphaFoldDB" id="A0A364Y2Z2"/>
<evidence type="ECO:0000259" key="7">
    <source>
        <dbReference type="Pfam" id="PF07980"/>
    </source>
</evidence>
<evidence type="ECO:0000256" key="2">
    <source>
        <dbReference type="ARBA" id="ARBA00006275"/>
    </source>
</evidence>
<dbReference type="InterPro" id="IPR011990">
    <property type="entry name" value="TPR-like_helical_dom_sf"/>
</dbReference>
<keyword evidence="5" id="KW-0998">Cell outer membrane</keyword>
<dbReference type="Proteomes" id="UP000251889">
    <property type="component" value="Unassembled WGS sequence"/>
</dbReference>
<evidence type="ECO:0000313" key="10">
    <source>
        <dbReference type="Proteomes" id="UP000251889"/>
    </source>
</evidence>
<evidence type="ECO:0000313" key="9">
    <source>
        <dbReference type="EMBL" id="RAW01255.1"/>
    </source>
</evidence>
<dbReference type="Gene3D" id="1.25.40.390">
    <property type="match status" value="1"/>
</dbReference>
<organism evidence="9 10">
    <name type="scientific">Pseudochryseolinea flava</name>
    <dbReference type="NCBI Taxonomy" id="2059302"/>
    <lineage>
        <taxon>Bacteria</taxon>
        <taxon>Pseudomonadati</taxon>
        <taxon>Bacteroidota</taxon>
        <taxon>Cytophagia</taxon>
        <taxon>Cytophagales</taxon>
        <taxon>Fulvivirgaceae</taxon>
        <taxon>Pseudochryseolinea</taxon>
    </lineage>
</organism>
<feature type="domain" description="SusD-like N-terminal" evidence="8">
    <location>
        <begin position="103"/>
        <end position="228"/>
    </location>
</feature>
<feature type="domain" description="RagB/SusD" evidence="7">
    <location>
        <begin position="371"/>
        <end position="602"/>
    </location>
</feature>
<gene>
    <name evidence="9" type="ORF">DQQ10_10105</name>
</gene>
<evidence type="ECO:0000256" key="6">
    <source>
        <dbReference type="SAM" id="SignalP"/>
    </source>
</evidence>
<protein>
    <submittedName>
        <fullName evidence="9">RagB/SusD family nutrient uptake outer membrane protein</fullName>
    </submittedName>
</protein>
<keyword evidence="3 6" id="KW-0732">Signal</keyword>
<evidence type="ECO:0000256" key="4">
    <source>
        <dbReference type="ARBA" id="ARBA00023136"/>
    </source>
</evidence>
<name>A0A364Y2Z2_9BACT</name>
<dbReference type="RefSeq" id="WP_112746741.1">
    <property type="nucleotide sequence ID" value="NZ_QMFY01000004.1"/>
</dbReference>
<dbReference type="OrthoDB" id="906516at2"/>
<evidence type="ECO:0000256" key="1">
    <source>
        <dbReference type="ARBA" id="ARBA00004442"/>
    </source>
</evidence>
<keyword evidence="10" id="KW-1185">Reference proteome</keyword>
<dbReference type="PROSITE" id="PS51257">
    <property type="entry name" value="PROKAR_LIPOPROTEIN"/>
    <property type="match status" value="1"/>
</dbReference>
<dbReference type="GO" id="GO:0009279">
    <property type="term" value="C:cell outer membrane"/>
    <property type="evidence" value="ECO:0007669"/>
    <property type="project" value="UniProtKB-SubCell"/>
</dbReference>
<dbReference type="InterPro" id="IPR033985">
    <property type="entry name" value="SusD-like_N"/>
</dbReference>
<dbReference type="SUPFAM" id="SSF48452">
    <property type="entry name" value="TPR-like"/>
    <property type="match status" value="1"/>
</dbReference>
<keyword evidence="4" id="KW-0472">Membrane</keyword>
<dbReference type="Pfam" id="PF14322">
    <property type="entry name" value="SusD-like_3"/>
    <property type="match status" value="1"/>
</dbReference>
<comment type="subcellular location">
    <subcellularLocation>
        <location evidence="1">Cell outer membrane</location>
    </subcellularLocation>
</comment>
<reference evidence="9 10" key="1">
    <citation type="submission" date="2018-06" db="EMBL/GenBank/DDBJ databases">
        <title>Chryseolinea flavus sp. nov., a member of the phylum Bacteroidetes isolated from soil.</title>
        <authorList>
            <person name="Li Y."/>
            <person name="Wang J."/>
        </authorList>
    </citation>
    <scope>NUCLEOTIDE SEQUENCE [LARGE SCALE GENOMIC DNA]</scope>
    <source>
        <strain evidence="9 10">SDU1-6</strain>
    </source>
</reference>
<dbReference type="Pfam" id="PF07980">
    <property type="entry name" value="SusD_RagB"/>
    <property type="match status" value="1"/>
</dbReference>
<comment type="similarity">
    <text evidence="2">Belongs to the SusD family.</text>
</comment>
<feature type="chain" id="PRO_5016882762" evidence="6">
    <location>
        <begin position="22"/>
        <end position="616"/>
    </location>
</feature>
<dbReference type="EMBL" id="QMFY01000004">
    <property type="protein sequence ID" value="RAW01255.1"/>
    <property type="molecule type" value="Genomic_DNA"/>
</dbReference>
<accession>A0A364Y2Z2</accession>
<evidence type="ECO:0000259" key="8">
    <source>
        <dbReference type="Pfam" id="PF14322"/>
    </source>
</evidence>
<evidence type="ECO:0000256" key="5">
    <source>
        <dbReference type="ARBA" id="ARBA00023237"/>
    </source>
</evidence>
<sequence length="616" mass="68679">MKMKYIKSLLVVTAVSMSACSEDWLEPKPLSIYTPENTFVNAKGLRAGIAACDANIRFASFYGDGAPIITELIFSDVAVEGTTDKSGPAQNMNIQIQPGANLNDVNTNRIGLFWYEGYKGIKYANTVISRIDLATDFKDEAEKNAVLGTAYWHRALRYYLLTHQFGDVPLLLQEYTQPKVDFYSTKREVILRKMKADLEFAEQWVPSVVDRGQVTKGAVSTLLAKVNLALGEFDDAIEAASNAINDPAYALMTTRFGANAGDVAKDVVWDLHRPENKAIGANKEALYMTIDRPNMIGNVAAGIQSMRQALPFFAASGANRINTPTGKAGLNGNHTNASGQQLEFPLSIYYGRGLGRCRATWYATHTIWDDANDLRHKPGNWMRMEDLVYNEPALKTGGDPWYGQPLQLYGTTGNLLTADTIRNWFEWPHYKLFVPDNINNPARGGNTDWYVMRLAETYLVRAEAYYWKGQLAEAAADINTIRARAGASGVAEGDVTIGTILDERARELYYEEYRKTELTRIAFIFAQTGKTAYNGKSYSLSNFSEDNFFIDRVNEKNEFYNKGVITVHGDEYTMSAYHVLWPVPQGSINSNVGGKIKQNKGYIGYDASVTVLEDIQ</sequence>
<proteinExistence type="inferred from homology"/>
<feature type="signal peptide" evidence="6">
    <location>
        <begin position="1"/>
        <end position="21"/>
    </location>
</feature>
<evidence type="ECO:0000256" key="3">
    <source>
        <dbReference type="ARBA" id="ARBA00022729"/>
    </source>
</evidence>
<dbReference type="InterPro" id="IPR012944">
    <property type="entry name" value="SusD_RagB_dom"/>
</dbReference>